<evidence type="ECO:0000313" key="11">
    <source>
        <dbReference type="Proteomes" id="UP000652219"/>
    </source>
</evidence>
<gene>
    <name evidence="10" type="ORF">CSOJ01_11820</name>
</gene>
<keyword evidence="11" id="KW-1185">Reference proteome</keyword>
<keyword evidence="7" id="KW-0503">Monooxygenase</keyword>
<organism evidence="10 11">
    <name type="scientific">Colletotrichum sojae</name>
    <dbReference type="NCBI Taxonomy" id="2175907"/>
    <lineage>
        <taxon>Eukaryota</taxon>
        <taxon>Fungi</taxon>
        <taxon>Dikarya</taxon>
        <taxon>Ascomycota</taxon>
        <taxon>Pezizomycotina</taxon>
        <taxon>Sordariomycetes</taxon>
        <taxon>Hypocreomycetidae</taxon>
        <taxon>Glomerellales</taxon>
        <taxon>Glomerellaceae</taxon>
        <taxon>Colletotrichum</taxon>
        <taxon>Colletotrichum orchidearum species complex</taxon>
    </lineage>
</organism>
<evidence type="ECO:0000256" key="7">
    <source>
        <dbReference type="ARBA" id="ARBA00023033"/>
    </source>
</evidence>
<evidence type="ECO:0000256" key="3">
    <source>
        <dbReference type="ARBA" id="ARBA00022617"/>
    </source>
</evidence>
<dbReference type="Pfam" id="PF00067">
    <property type="entry name" value="p450"/>
    <property type="match status" value="1"/>
</dbReference>
<dbReference type="InterPro" id="IPR036396">
    <property type="entry name" value="Cyt_P450_sf"/>
</dbReference>
<evidence type="ECO:0000256" key="2">
    <source>
        <dbReference type="ARBA" id="ARBA00005179"/>
    </source>
</evidence>
<comment type="caution">
    <text evidence="10">The sequence shown here is derived from an EMBL/GenBank/DDBJ whole genome shotgun (WGS) entry which is preliminary data.</text>
</comment>
<comment type="pathway">
    <text evidence="2">Secondary metabolite biosynthesis.</text>
</comment>
<evidence type="ECO:0000313" key="10">
    <source>
        <dbReference type="EMBL" id="KAF6802127.1"/>
    </source>
</evidence>
<dbReference type="EMBL" id="WIGN01000285">
    <property type="protein sequence ID" value="KAF6802127.1"/>
    <property type="molecule type" value="Genomic_DNA"/>
</dbReference>
<evidence type="ECO:0000256" key="6">
    <source>
        <dbReference type="ARBA" id="ARBA00023004"/>
    </source>
</evidence>
<dbReference type="AlphaFoldDB" id="A0A8H6MMD5"/>
<name>A0A8H6MMD5_9PEZI</name>
<keyword evidence="4 8" id="KW-0479">Metal-binding</keyword>
<feature type="transmembrane region" description="Helical" evidence="9">
    <location>
        <begin position="15"/>
        <end position="33"/>
    </location>
</feature>
<dbReference type="GO" id="GO:0020037">
    <property type="term" value="F:heme binding"/>
    <property type="evidence" value="ECO:0007669"/>
    <property type="project" value="InterPro"/>
</dbReference>
<feature type="binding site" description="axial binding residue" evidence="8">
    <location>
        <position position="495"/>
    </location>
    <ligand>
        <name>heme</name>
        <dbReference type="ChEBI" id="CHEBI:30413"/>
    </ligand>
    <ligandPart>
        <name>Fe</name>
        <dbReference type="ChEBI" id="CHEBI:18248"/>
    </ligandPart>
</feature>
<keyword evidence="6 8" id="KW-0408">Iron</keyword>
<dbReference type="PRINTS" id="PR00385">
    <property type="entry name" value="P450"/>
</dbReference>
<evidence type="ECO:0008006" key="12">
    <source>
        <dbReference type="Google" id="ProtNLM"/>
    </source>
</evidence>
<dbReference type="CDD" id="cd11051">
    <property type="entry name" value="CYP59-like"/>
    <property type="match status" value="1"/>
</dbReference>
<dbReference type="PRINTS" id="PR00463">
    <property type="entry name" value="EP450I"/>
</dbReference>
<dbReference type="InterPro" id="IPR002401">
    <property type="entry name" value="Cyt_P450_E_grp-I"/>
</dbReference>
<keyword evidence="9" id="KW-0472">Membrane</keyword>
<evidence type="ECO:0000256" key="1">
    <source>
        <dbReference type="ARBA" id="ARBA00001971"/>
    </source>
</evidence>
<dbReference type="SUPFAM" id="SSF48264">
    <property type="entry name" value="Cytochrome P450"/>
    <property type="match status" value="1"/>
</dbReference>
<evidence type="ECO:0000256" key="9">
    <source>
        <dbReference type="SAM" id="Phobius"/>
    </source>
</evidence>
<dbReference type="GO" id="GO:0005506">
    <property type="term" value="F:iron ion binding"/>
    <property type="evidence" value="ECO:0007669"/>
    <property type="project" value="InterPro"/>
</dbReference>
<keyword evidence="3 8" id="KW-0349">Heme</keyword>
<dbReference type="GO" id="GO:0004497">
    <property type="term" value="F:monooxygenase activity"/>
    <property type="evidence" value="ECO:0007669"/>
    <property type="project" value="UniProtKB-KW"/>
</dbReference>
<dbReference type="Gene3D" id="1.10.630.10">
    <property type="entry name" value="Cytochrome P450"/>
    <property type="match status" value="1"/>
</dbReference>
<evidence type="ECO:0000256" key="5">
    <source>
        <dbReference type="ARBA" id="ARBA00023002"/>
    </source>
</evidence>
<evidence type="ECO:0000256" key="8">
    <source>
        <dbReference type="PIRSR" id="PIRSR602401-1"/>
    </source>
</evidence>
<comment type="cofactor">
    <cofactor evidence="1 8">
        <name>heme</name>
        <dbReference type="ChEBI" id="CHEBI:30413"/>
    </cofactor>
</comment>
<protein>
    <recommendedName>
        <fullName evidence="12">Cytochrome P450</fullName>
    </recommendedName>
</protein>
<dbReference type="PANTHER" id="PTHR24305">
    <property type="entry name" value="CYTOCHROME P450"/>
    <property type="match status" value="1"/>
</dbReference>
<accession>A0A8H6MMD5</accession>
<evidence type="ECO:0000256" key="4">
    <source>
        <dbReference type="ARBA" id="ARBA00022723"/>
    </source>
</evidence>
<sequence>MAEPGLGGFASNIELSWGLGFRALGIIALYYVCKFFIRLYQVRTNARKISEKHGVAMLPHSFLLGHLPIVGALTASQPPELVSHTVPLLIMEKYPEFCTKGFIYLDVWPFGTPMIAVFHPGLAEQVTQERSSAPKANFMKDAFRPITGCNDLVNMEGRTWKTWRAAFNPGFSLRNILSLVPAMAEEAQIFKKALEDQARSGKTIPLEEQITGLMVDIIGQAVLGTRLNVQTETDSVLMRTIKKQINMILFDRAPASILKAIDPLRPFLMRYYNYVIKREILPHIERQMREHQSQEPRKGPKTINHLAIEAYIKETSSDGSGSHGKLDANFLDIAVSQLKIFLLAGYETTASTLCFAYYLLHRNPAVAARLREEHDAVLGTDPSLAPSRIVEDPSLLQRLPYTSAVLKETLRLYPPIGSARQGSPNIVLTHPDTGEKLPTDGFFVFVCSHASHRWERLWPRPLEVIPERWLTQDEKDPLHPVKGAFRPFELGPRNCIGQELAQVEMRFVLALTARELEIVPQYPKNALEAFGEKAYQSLKGEHIAASPKDGLPAKVVFRRSG</sequence>
<keyword evidence="9" id="KW-0812">Transmembrane</keyword>
<proteinExistence type="predicted"/>
<dbReference type="InterPro" id="IPR050121">
    <property type="entry name" value="Cytochrome_P450_monoxygenase"/>
</dbReference>
<keyword evidence="5" id="KW-0560">Oxidoreductase</keyword>
<dbReference type="Proteomes" id="UP000652219">
    <property type="component" value="Unassembled WGS sequence"/>
</dbReference>
<dbReference type="GO" id="GO:0016705">
    <property type="term" value="F:oxidoreductase activity, acting on paired donors, with incorporation or reduction of molecular oxygen"/>
    <property type="evidence" value="ECO:0007669"/>
    <property type="project" value="InterPro"/>
</dbReference>
<keyword evidence="9" id="KW-1133">Transmembrane helix</keyword>
<reference evidence="10 11" key="1">
    <citation type="journal article" date="2020" name="Phytopathology">
        <title>Genome Sequence Resources of Colletotrichum truncatum, C. plurivorum, C. musicola, and C. sojae: Four Species Pathogenic to Soybean (Glycine max).</title>
        <authorList>
            <person name="Rogerio F."/>
            <person name="Boufleur T.R."/>
            <person name="Ciampi-Guillardi M."/>
            <person name="Sukno S.A."/>
            <person name="Thon M.R."/>
            <person name="Massola Junior N.S."/>
            <person name="Baroncelli R."/>
        </authorList>
    </citation>
    <scope>NUCLEOTIDE SEQUENCE [LARGE SCALE GENOMIC DNA]</scope>
    <source>
        <strain evidence="10 11">LFN0009</strain>
    </source>
</reference>
<dbReference type="PANTHER" id="PTHR24305:SF107">
    <property type="entry name" value="P450, PUTATIVE (EUROFUNG)-RELATED"/>
    <property type="match status" value="1"/>
</dbReference>
<dbReference type="InterPro" id="IPR001128">
    <property type="entry name" value="Cyt_P450"/>
</dbReference>